<dbReference type="AlphaFoldDB" id="A0AA96RJG8"/>
<protein>
    <submittedName>
        <fullName evidence="9">Sugar ABC transporter permease</fullName>
    </submittedName>
</protein>
<sequence length="291" mass="32166">MTSRLAKDYWGYFFIAPFLLVFLLFEIYPFVDALYLSLFDYGLGNKEWVGMANYVSLFKDEVFRRALLNTFLYVAGVVPVTLMFSILAASLIIHKSAAAASFFRASFYLPIIASQVILSTTWLWIYNPVNGIANYLLSLLNLGPVTWLSGSAATALVSVMIVVVTWSVGQPIILFLAALGNIPPSYYEAASIDGASVWTQFWRITLPLLKPTVLYVVITSTIGAFQTFVAVQLLTGGGPSYGTTTVMYLLYQTAFQFGKLGLACAMGVILASMIFIISIIQFRVLKTDVEY</sequence>
<comment type="similarity">
    <text evidence="7">Belongs to the binding-protein-dependent transport system permease family.</text>
</comment>
<accession>A0AA96RJG8</accession>
<keyword evidence="10" id="KW-1185">Reference proteome</keyword>
<evidence type="ECO:0000256" key="4">
    <source>
        <dbReference type="ARBA" id="ARBA00022692"/>
    </source>
</evidence>
<evidence type="ECO:0000256" key="5">
    <source>
        <dbReference type="ARBA" id="ARBA00022989"/>
    </source>
</evidence>
<feature type="transmembrane region" description="Helical" evidence="7">
    <location>
        <begin position="71"/>
        <end position="93"/>
    </location>
</feature>
<dbReference type="GO" id="GO:0055085">
    <property type="term" value="P:transmembrane transport"/>
    <property type="evidence" value="ECO:0007669"/>
    <property type="project" value="InterPro"/>
</dbReference>
<dbReference type="PANTHER" id="PTHR30193">
    <property type="entry name" value="ABC TRANSPORTER PERMEASE PROTEIN"/>
    <property type="match status" value="1"/>
</dbReference>
<dbReference type="PANTHER" id="PTHR30193:SF37">
    <property type="entry name" value="INNER MEMBRANE ABC TRANSPORTER PERMEASE PROTEIN YCJO"/>
    <property type="match status" value="1"/>
</dbReference>
<dbReference type="Gene3D" id="1.10.3720.10">
    <property type="entry name" value="MetI-like"/>
    <property type="match status" value="1"/>
</dbReference>
<evidence type="ECO:0000256" key="6">
    <source>
        <dbReference type="ARBA" id="ARBA00023136"/>
    </source>
</evidence>
<feature type="transmembrane region" description="Helical" evidence="7">
    <location>
        <begin position="254"/>
        <end position="277"/>
    </location>
</feature>
<feature type="domain" description="ABC transmembrane type-1" evidence="8">
    <location>
        <begin position="67"/>
        <end position="281"/>
    </location>
</feature>
<organism evidence="9 10">
    <name type="scientific">Paenibacillus aurantius</name>
    <dbReference type="NCBI Taxonomy" id="2918900"/>
    <lineage>
        <taxon>Bacteria</taxon>
        <taxon>Bacillati</taxon>
        <taxon>Bacillota</taxon>
        <taxon>Bacilli</taxon>
        <taxon>Bacillales</taxon>
        <taxon>Paenibacillaceae</taxon>
        <taxon>Paenibacillus</taxon>
    </lineage>
</organism>
<dbReference type="RefSeq" id="WP_315607039.1">
    <property type="nucleotide sequence ID" value="NZ_CP130318.1"/>
</dbReference>
<evidence type="ECO:0000313" key="9">
    <source>
        <dbReference type="EMBL" id="WNQ13259.1"/>
    </source>
</evidence>
<evidence type="ECO:0000259" key="8">
    <source>
        <dbReference type="PROSITE" id="PS50928"/>
    </source>
</evidence>
<keyword evidence="4 7" id="KW-0812">Transmembrane</keyword>
<proteinExistence type="inferred from homology"/>
<keyword evidence="6 7" id="KW-0472">Membrane</keyword>
<dbReference type="Proteomes" id="UP001305702">
    <property type="component" value="Chromosome"/>
</dbReference>
<dbReference type="PROSITE" id="PS50928">
    <property type="entry name" value="ABC_TM1"/>
    <property type="match status" value="1"/>
</dbReference>
<dbReference type="SUPFAM" id="SSF161098">
    <property type="entry name" value="MetI-like"/>
    <property type="match status" value="1"/>
</dbReference>
<dbReference type="InterPro" id="IPR051393">
    <property type="entry name" value="ABC_transporter_permease"/>
</dbReference>
<dbReference type="InterPro" id="IPR035906">
    <property type="entry name" value="MetI-like_sf"/>
</dbReference>
<keyword evidence="5 7" id="KW-1133">Transmembrane helix</keyword>
<feature type="transmembrane region" description="Helical" evidence="7">
    <location>
        <begin position="145"/>
        <end position="166"/>
    </location>
</feature>
<dbReference type="EMBL" id="CP130318">
    <property type="protein sequence ID" value="WNQ13259.1"/>
    <property type="molecule type" value="Genomic_DNA"/>
</dbReference>
<evidence type="ECO:0000256" key="2">
    <source>
        <dbReference type="ARBA" id="ARBA00022448"/>
    </source>
</evidence>
<dbReference type="KEGG" id="paun:MJA45_09610"/>
<name>A0AA96RJG8_9BACL</name>
<dbReference type="Pfam" id="PF00528">
    <property type="entry name" value="BPD_transp_1"/>
    <property type="match status" value="1"/>
</dbReference>
<reference evidence="9 10" key="1">
    <citation type="submission" date="2022-02" db="EMBL/GenBank/DDBJ databases">
        <title>Paenibacillus sp. MBLB1776 Whole Genome Shotgun Sequencing.</title>
        <authorList>
            <person name="Hwang C.Y."/>
            <person name="Cho E.-S."/>
            <person name="Seo M.-J."/>
        </authorList>
    </citation>
    <scope>NUCLEOTIDE SEQUENCE [LARGE SCALE GENOMIC DNA]</scope>
    <source>
        <strain evidence="9 10">MBLB1776</strain>
    </source>
</reference>
<dbReference type="GO" id="GO:0005886">
    <property type="term" value="C:plasma membrane"/>
    <property type="evidence" value="ECO:0007669"/>
    <property type="project" value="UniProtKB-SubCell"/>
</dbReference>
<dbReference type="CDD" id="cd06261">
    <property type="entry name" value="TM_PBP2"/>
    <property type="match status" value="1"/>
</dbReference>
<evidence type="ECO:0000256" key="3">
    <source>
        <dbReference type="ARBA" id="ARBA00022475"/>
    </source>
</evidence>
<evidence type="ECO:0000313" key="10">
    <source>
        <dbReference type="Proteomes" id="UP001305702"/>
    </source>
</evidence>
<keyword evidence="2 7" id="KW-0813">Transport</keyword>
<gene>
    <name evidence="9" type="ORF">MJA45_09610</name>
</gene>
<comment type="subcellular location">
    <subcellularLocation>
        <location evidence="1 7">Cell membrane</location>
        <topology evidence="1 7">Multi-pass membrane protein</topology>
    </subcellularLocation>
</comment>
<feature type="transmembrane region" description="Helical" evidence="7">
    <location>
        <begin position="105"/>
        <end position="125"/>
    </location>
</feature>
<dbReference type="InterPro" id="IPR000515">
    <property type="entry name" value="MetI-like"/>
</dbReference>
<feature type="transmembrane region" description="Helical" evidence="7">
    <location>
        <begin position="12"/>
        <end position="31"/>
    </location>
</feature>
<keyword evidence="3" id="KW-1003">Cell membrane</keyword>
<evidence type="ECO:0000256" key="7">
    <source>
        <dbReference type="RuleBase" id="RU363032"/>
    </source>
</evidence>
<evidence type="ECO:0000256" key="1">
    <source>
        <dbReference type="ARBA" id="ARBA00004651"/>
    </source>
</evidence>
<feature type="transmembrane region" description="Helical" evidence="7">
    <location>
        <begin position="213"/>
        <end position="234"/>
    </location>
</feature>